<dbReference type="Proteomes" id="UP000652013">
    <property type="component" value="Unassembled WGS sequence"/>
</dbReference>
<keyword evidence="6" id="KW-1185">Reference proteome</keyword>
<evidence type="ECO:0000313" key="5">
    <source>
        <dbReference type="EMBL" id="GIJ02906.1"/>
    </source>
</evidence>
<dbReference type="Pfam" id="PF20240">
    <property type="entry name" value="DUF6597"/>
    <property type="match status" value="1"/>
</dbReference>
<dbReference type="PANTHER" id="PTHR46796">
    <property type="entry name" value="HTH-TYPE TRANSCRIPTIONAL ACTIVATOR RHAS-RELATED"/>
    <property type="match status" value="1"/>
</dbReference>
<dbReference type="GO" id="GO:0003700">
    <property type="term" value="F:DNA-binding transcription factor activity"/>
    <property type="evidence" value="ECO:0007669"/>
    <property type="project" value="InterPro"/>
</dbReference>
<sequence length="251" mass="26161">MPGILHARAAEASFRYREVPPAPALAPFVAHHWIITWDLRGREPHTQHVLPYPSVNVTFTAGRCRVAGVPRGRFAETLSGAGRVVGVRFRPGGFRPVLGAPVAGITDRFVPVEDVFGAGLADAVLGADDAGAVTALEAALGERLAGAAPSPATAVAEQVAADPAVTRADALAAAHGLSLRALQRLFHDHVGVGPKWVIRRYRLHEAAAAAAGGGLDLPALAAALGYADQAHLTRDFTAIVGVPPARYAREQ</sequence>
<evidence type="ECO:0000256" key="2">
    <source>
        <dbReference type="ARBA" id="ARBA00023125"/>
    </source>
</evidence>
<dbReference type="PROSITE" id="PS00041">
    <property type="entry name" value="HTH_ARAC_FAMILY_1"/>
    <property type="match status" value="1"/>
</dbReference>
<keyword evidence="2" id="KW-0238">DNA-binding</keyword>
<dbReference type="PROSITE" id="PS01124">
    <property type="entry name" value="HTH_ARAC_FAMILY_2"/>
    <property type="match status" value="1"/>
</dbReference>
<evidence type="ECO:0000256" key="1">
    <source>
        <dbReference type="ARBA" id="ARBA00023015"/>
    </source>
</evidence>
<evidence type="ECO:0000256" key="3">
    <source>
        <dbReference type="ARBA" id="ARBA00023163"/>
    </source>
</evidence>
<dbReference type="Pfam" id="PF12833">
    <property type="entry name" value="HTH_18"/>
    <property type="match status" value="1"/>
</dbReference>
<dbReference type="GO" id="GO:0043565">
    <property type="term" value="F:sequence-specific DNA binding"/>
    <property type="evidence" value="ECO:0007669"/>
    <property type="project" value="InterPro"/>
</dbReference>
<keyword evidence="1" id="KW-0805">Transcription regulation</keyword>
<gene>
    <name evidence="5" type="ORF">Sya03_22580</name>
</gene>
<evidence type="ECO:0000313" key="6">
    <source>
        <dbReference type="Proteomes" id="UP000652013"/>
    </source>
</evidence>
<dbReference type="InterPro" id="IPR046532">
    <property type="entry name" value="DUF6597"/>
</dbReference>
<dbReference type="SMART" id="SM00342">
    <property type="entry name" value="HTH_ARAC"/>
    <property type="match status" value="1"/>
</dbReference>
<keyword evidence="3" id="KW-0804">Transcription</keyword>
<dbReference type="InterPro" id="IPR018062">
    <property type="entry name" value="HTH_AraC-typ_CS"/>
</dbReference>
<reference evidence="5" key="1">
    <citation type="submission" date="2021-01" db="EMBL/GenBank/DDBJ databases">
        <title>Whole genome shotgun sequence of Spirilliplanes yamanashiensis NBRC 15828.</title>
        <authorList>
            <person name="Komaki H."/>
            <person name="Tamura T."/>
        </authorList>
    </citation>
    <scope>NUCLEOTIDE SEQUENCE</scope>
    <source>
        <strain evidence="5">NBRC 15828</strain>
    </source>
</reference>
<dbReference type="Gene3D" id="1.10.10.60">
    <property type="entry name" value="Homeodomain-like"/>
    <property type="match status" value="1"/>
</dbReference>
<organism evidence="5 6">
    <name type="scientific">Spirilliplanes yamanashiensis</name>
    <dbReference type="NCBI Taxonomy" id="42233"/>
    <lineage>
        <taxon>Bacteria</taxon>
        <taxon>Bacillati</taxon>
        <taxon>Actinomycetota</taxon>
        <taxon>Actinomycetes</taxon>
        <taxon>Micromonosporales</taxon>
        <taxon>Micromonosporaceae</taxon>
        <taxon>Spirilliplanes</taxon>
    </lineage>
</organism>
<comment type="caution">
    <text evidence="5">The sequence shown here is derived from an EMBL/GenBank/DDBJ whole genome shotgun (WGS) entry which is preliminary data.</text>
</comment>
<evidence type="ECO:0000259" key="4">
    <source>
        <dbReference type="PROSITE" id="PS01124"/>
    </source>
</evidence>
<dbReference type="PANTHER" id="PTHR46796:SF15">
    <property type="entry name" value="BLL1074 PROTEIN"/>
    <property type="match status" value="1"/>
</dbReference>
<dbReference type="AlphaFoldDB" id="A0A8J4DIM3"/>
<dbReference type="InterPro" id="IPR018060">
    <property type="entry name" value="HTH_AraC"/>
</dbReference>
<dbReference type="RefSeq" id="WP_239107347.1">
    <property type="nucleotide sequence ID" value="NZ_BAAAGJ010000005.1"/>
</dbReference>
<dbReference type="InterPro" id="IPR009057">
    <property type="entry name" value="Homeodomain-like_sf"/>
</dbReference>
<dbReference type="EMBL" id="BOOY01000016">
    <property type="protein sequence ID" value="GIJ02906.1"/>
    <property type="molecule type" value="Genomic_DNA"/>
</dbReference>
<dbReference type="InterPro" id="IPR050204">
    <property type="entry name" value="AraC_XylS_family_regulators"/>
</dbReference>
<feature type="domain" description="HTH araC/xylS-type" evidence="4">
    <location>
        <begin position="150"/>
        <end position="250"/>
    </location>
</feature>
<dbReference type="SUPFAM" id="SSF46689">
    <property type="entry name" value="Homeodomain-like"/>
    <property type="match status" value="1"/>
</dbReference>
<protein>
    <submittedName>
        <fullName evidence="5">AraC family transcriptional regulator</fullName>
    </submittedName>
</protein>
<proteinExistence type="predicted"/>
<name>A0A8J4DIM3_9ACTN</name>
<accession>A0A8J4DIM3</accession>